<dbReference type="EMBL" id="JH992984">
    <property type="protein sequence ID" value="EKX48738.1"/>
    <property type="molecule type" value="Genomic_DNA"/>
</dbReference>
<reference evidence="5 7" key="1">
    <citation type="journal article" date="2012" name="Nature">
        <title>Algal genomes reveal evolutionary mosaicism and the fate of nucleomorphs.</title>
        <authorList>
            <consortium name="DOE Joint Genome Institute"/>
            <person name="Curtis B.A."/>
            <person name="Tanifuji G."/>
            <person name="Burki F."/>
            <person name="Gruber A."/>
            <person name="Irimia M."/>
            <person name="Maruyama S."/>
            <person name="Arias M.C."/>
            <person name="Ball S.G."/>
            <person name="Gile G.H."/>
            <person name="Hirakawa Y."/>
            <person name="Hopkins J.F."/>
            <person name="Kuo A."/>
            <person name="Rensing S.A."/>
            <person name="Schmutz J."/>
            <person name="Symeonidi A."/>
            <person name="Elias M."/>
            <person name="Eveleigh R.J."/>
            <person name="Herman E.K."/>
            <person name="Klute M.J."/>
            <person name="Nakayama T."/>
            <person name="Obornik M."/>
            <person name="Reyes-Prieto A."/>
            <person name="Armbrust E.V."/>
            <person name="Aves S.J."/>
            <person name="Beiko R.G."/>
            <person name="Coutinho P."/>
            <person name="Dacks J.B."/>
            <person name="Durnford D.G."/>
            <person name="Fast N.M."/>
            <person name="Green B.R."/>
            <person name="Grisdale C.J."/>
            <person name="Hempel F."/>
            <person name="Henrissat B."/>
            <person name="Hoppner M.P."/>
            <person name="Ishida K."/>
            <person name="Kim E."/>
            <person name="Koreny L."/>
            <person name="Kroth P.G."/>
            <person name="Liu Y."/>
            <person name="Malik S.B."/>
            <person name="Maier U.G."/>
            <person name="McRose D."/>
            <person name="Mock T."/>
            <person name="Neilson J.A."/>
            <person name="Onodera N.T."/>
            <person name="Poole A.M."/>
            <person name="Pritham E.J."/>
            <person name="Richards T.A."/>
            <person name="Rocap G."/>
            <person name="Roy S.W."/>
            <person name="Sarai C."/>
            <person name="Schaack S."/>
            <person name="Shirato S."/>
            <person name="Slamovits C.H."/>
            <person name="Spencer D.F."/>
            <person name="Suzuki S."/>
            <person name="Worden A.Z."/>
            <person name="Zauner S."/>
            <person name="Barry K."/>
            <person name="Bell C."/>
            <person name="Bharti A.K."/>
            <person name="Crow J.A."/>
            <person name="Grimwood J."/>
            <person name="Kramer R."/>
            <person name="Lindquist E."/>
            <person name="Lucas S."/>
            <person name="Salamov A."/>
            <person name="McFadden G.I."/>
            <person name="Lane C.E."/>
            <person name="Keeling P.J."/>
            <person name="Gray M.W."/>
            <person name="Grigoriev I.V."/>
            <person name="Archibald J.M."/>
        </authorList>
    </citation>
    <scope>NUCLEOTIDE SEQUENCE</scope>
    <source>
        <strain evidence="5 7">CCMP2712</strain>
    </source>
</reference>
<evidence type="ECO:0000313" key="5">
    <source>
        <dbReference type="EMBL" id="EKX48738.1"/>
    </source>
</evidence>
<comment type="function">
    <text evidence="3">Binds specifically to cytosolic chaperonin (c-CPN) and transfers target proteins to it. Binds to nascent polypeptide chain and promotes folding in an environment in which there are many competing pathways for nonnative proteins.</text>
</comment>
<dbReference type="PaxDb" id="55529-EKX48738"/>
<evidence type="ECO:0000256" key="4">
    <source>
        <dbReference type="SAM" id="Coils"/>
    </source>
</evidence>
<dbReference type="STRING" id="905079.L1JJM9"/>
<dbReference type="PANTHER" id="PTHR21100">
    <property type="entry name" value="PREFOLDIN SUBUNIT 4"/>
    <property type="match status" value="1"/>
</dbReference>
<dbReference type="eggNOG" id="KOG1760">
    <property type="taxonomic scope" value="Eukaryota"/>
</dbReference>
<dbReference type="InterPro" id="IPR016661">
    <property type="entry name" value="PFDN4"/>
</dbReference>
<organism evidence="5">
    <name type="scientific">Guillardia theta (strain CCMP2712)</name>
    <name type="common">Cryptophyte</name>
    <dbReference type="NCBI Taxonomy" id="905079"/>
    <lineage>
        <taxon>Eukaryota</taxon>
        <taxon>Cryptophyceae</taxon>
        <taxon>Pyrenomonadales</taxon>
        <taxon>Geminigeraceae</taxon>
        <taxon>Guillardia</taxon>
    </lineage>
</organism>
<dbReference type="EnsemblProtists" id="EKX48738">
    <property type="protein sequence ID" value="EKX48738"/>
    <property type="gene ID" value="GUITHDRAFT_151674"/>
</dbReference>
<feature type="coiled-coil region" evidence="4">
    <location>
        <begin position="89"/>
        <end position="116"/>
    </location>
</feature>
<dbReference type="GO" id="GO:0051082">
    <property type="term" value="F:unfolded protein binding"/>
    <property type="evidence" value="ECO:0007669"/>
    <property type="project" value="InterPro"/>
</dbReference>
<dbReference type="OrthoDB" id="10250441at2759"/>
<name>L1JJM9_GUITC</name>
<keyword evidence="4" id="KW-0175">Coiled coil</keyword>
<gene>
    <name evidence="5" type="ORF">GUITHDRAFT_151674</name>
</gene>
<dbReference type="Proteomes" id="UP000011087">
    <property type="component" value="Unassembled WGS sequence"/>
</dbReference>
<keyword evidence="2 3" id="KW-0143">Chaperone</keyword>
<dbReference type="SUPFAM" id="SSF46579">
    <property type="entry name" value="Prefoldin"/>
    <property type="match status" value="1"/>
</dbReference>
<dbReference type="PIRSF" id="PIRSF016477">
    <property type="entry name" value="Prefoldin_subunit_4"/>
    <property type="match status" value="1"/>
</dbReference>
<evidence type="ECO:0000256" key="2">
    <source>
        <dbReference type="ARBA" id="ARBA00023186"/>
    </source>
</evidence>
<proteinExistence type="inferred from homology"/>
<reference evidence="7" key="2">
    <citation type="submission" date="2012-11" db="EMBL/GenBank/DDBJ databases">
        <authorList>
            <person name="Kuo A."/>
            <person name="Curtis B.A."/>
            <person name="Tanifuji G."/>
            <person name="Burki F."/>
            <person name="Gruber A."/>
            <person name="Irimia M."/>
            <person name="Maruyama S."/>
            <person name="Arias M.C."/>
            <person name="Ball S.G."/>
            <person name="Gile G.H."/>
            <person name="Hirakawa Y."/>
            <person name="Hopkins J.F."/>
            <person name="Rensing S.A."/>
            <person name="Schmutz J."/>
            <person name="Symeonidi A."/>
            <person name="Elias M."/>
            <person name="Eveleigh R.J."/>
            <person name="Herman E.K."/>
            <person name="Klute M.J."/>
            <person name="Nakayama T."/>
            <person name="Obornik M."/>
            <person name="Reyes-Prieto A."/>
            <person name="Armbrust E.V."/>
            <person name="Aves S.J."/>
            <person name="Beiko R.G."/>
            <person name="Coutinho P."/>
            <person name="Dacks J.B."/>
            <person name="Durnford D.G."/>
            <person name="Fast N.M."/>
            <person name="Green B.R."/>
            <person name="Grisdale C."/>
            <person name="Hempe F."/>
            <person name="Henrissat B."/>
            <person name="Hoppner M.P."/>
            <person name="Ishida K.-I."/>
            <person name="Kim E."/>
            <person name="Koreny L."/>
            <person name="Kroth P.G."/>
            <person name="Liu Y."/>
            <person name="Malik S.-B."/>
            <person name="Maier U.G."/>
            <person name="McRose D."/>
            <person name="Mock T."/>
            <person name="Neilson J.A."/>
            <person name="Onodera N.T."/>
            <person name="Poole A.M."/>
            <person name="Pritham E.J."/>
            <person name="Richards T.A."/>
            <person name="Rocap G."/>
            <person name="Roy S.W."/>
            <person name="Sarai C."/>
            <person name="Schaack S."/>
            <person name="Shirato S."/>
            <person name="Slamovits C.H."/>
            <person name="Spencer D.F."/>
            <person name="Suzuki S."/>
            <person name="Worden A.Z."/>
            <person name="Zauner S."/>
            <person name="Barry K."/>
            <person name="Bell C."/>
            <person name="Bharti A.K."/>
            <person name="Crow J.A."/>
            <person name="Grimwood J."/>
            <person name="Kramer R."/>
            <person name="Lindquist E."/>
            <person name="Lucas S."/>
            <person name="Salamov A."/>
            <person name="McFadden G.I."/>
            <person name="Lane C.E."/>
            <person name="Keeling P.J."/>
            <person name="Gray M.W."/>
            <person name="Grigoriev I.V."/>
            <person name="Archibald J.M."/>
        </authorList>
    </citation>
    <scope>NUCLEOTIDE SEQUENCE</scope>
    <source>
        <strain evidence="7">CCMP2712</strain>
    </source>
</reference>
<keyword evidence="7" id="KW-1185">Reference proteome</keyword>
<dbReference type="AlphaFoldDB" id="L1JJM9"/>
<dbReference type="GO" id="GO:0006457">
    <property type="term" value="P:protein folding"/>
    <property type="evidence" value="ECO:0007669"/>
    <property type="project" value="UniProtKB-UniRule"/>
</dbReference>
<sequence>MMAAGEEGEEKEVTAADQADINEFSKLNIRFHELEDDIKSKKDHLQNLQDCSNEIMMLLDDSEPVKLSVGEAFVELNQEDAQGHVDKCIEEVEGETNQLQAEILTVKSRMKELKARLTLKFGKSINLEEDES</sequence>
<dbReference type="HOGENOM" id="CLU_130032_1_1_1"/>
<protein>
    <recommendedName>
        <fullName evidence="3">Prefoldin subunit 4</fullName>
    </recommendedName>
</protein>
<dbReference type="Gene3D" id="1.10.287.370">
    <property type="match status" value="1"/>
</dbReference>
<dbReference type="GO" id="GO:0005737">
    <property type="term" value="C:cytoplasm"/>
    <property type="evidence" value="ECO:0007669"/>
    <property type="project" value="TreeGrafter"/>
</dbReference>
<dbReference type="CDD" id="cd23165">
    <property type="entry name" value="Prefoldin_4"/>
    <property type="match status" value="1"/>
</dbReference>
<dbReference type="OMA" id="KFGRAIN"/>
<evidence type="ECO:0000313" key="7">
    <source>
        <dbReference type="Proteomes" id="UP000011087"/>
    </source>
</evidence>
<dbReference type="GeneID" id="17305586"/>
<dbReference type="PANTHER" id="PTHR21100:SF9">
    <property type="entry name" value="PREFOLDIN SUBUNIT 4"/>
    <property type="match status" value="1"/>
</dbReference>
<dbReference type="Pfam" id="PF01920">
    <property type="entry name" value="Prefoldin_2"/>
    <property type="match status" value="1"/>
</dbReference>
<dbReference type="InterPro" id="IPR009053">
    <property type="entry name" value="Prefoldin"/>
</dbReference>
<evidence type="ECO:0000256" key="3">
    <source>
        <dbReference type="PIRNR" id="PIRNR016477"/>
    </source>
</evidence>
<comment type="similarity">
    <text evidence="1 3">Belongs to the prefoldin subunit beta family.</text>
</comment>
<dbReference type="InterPro" id="IPR002777">
    <property type="entry name" value="PFD_beta-like"/>
</dbReference>
<dbReference type="KEGG" id="gtt:GUITHDRAFT_151674"/>
<dbReference type="RefSeq" id="XP_005835718.1">
    <property type="nucleotide sequence ID" value="XM_005835661.1"/>
</dbReference>
<evidence type="ECO:0000256" key="1">
    <source>
        <dbReference type="ARBA" id="ARBA00008045"/>
    </source>
</evidence>
<comment type="subunit">
    <text evidence="3">Heterohexamer of two PFD-alpha type and four PFD-beta type subunits.</text>
</comment>
<dbReference type="GO" id="GO:0016272">
    <property type="term" value="C:prefoldin complex"/>
    <property type="evidence" value="ECO:0007669"/>
    <property type="project" value="UniProtKB-UniRule"/>
</dbReference>
<evidence type="ECO:0000313" key="6">
    <source>
        <dbReference type="EnsemblProtists" id="EKX48738"/>
    </source>
</evidence>
<accession>L1JJM9</accession>
<reference evidence="6" key="3">
    <citation type="submission" date="2016-03" db="UniProtKB">
        <authorList>
            <consortium name="EnsemblProtists"/>
        </authorList>
    </citation>
    <scope>IDENTIFICATION</scope>
</reference>